<dbReference type="InParanoid" id="H2ZB82"/>
<evidence type="ECO:0000256" key="1">
    <source>
        <dbReference type="SAM" id="MobiDB-lite"/>
    </source>
</evidence>
<dbReference type="SMART" id="SM00456">
    <property type="entry name" value="WW"/>
    <property type="match status" value="1"/>
</dbReference>
<feature type="region of interest" description="Disordered" evidence="1">
    <location>
        <begin position="186"/>
        <end position="253"/>
    </location>
</feature>
<dbReference type="Pfam" id="PF00397">
    <property type="entry name" value="WW"/>
    <property type="match status" value="1"/>
</dbReference>
<feature type="domain" description="WW" evidence="2">
    <location>
        <begin position="126"/>
        <end position="153"/>
    </location>
</feature>
<sequence length="253" mass="27687">MNNMRGPSNFGPPPVGPGPMFRGGFRGPPPGGFMGPDNGPPGSRGMRGPPPFQGQFDNGFHPPLNQGPGMIGPDMHGNHPPMGPRGGFMRPHGNMLGPIGPSGPMHDAMRPPPPIHPNIDHNKELWVETLSDQGKIYFYNAKTRQSVWKKPTDENVQIIKQNEVQNLANATFPPFAGNIEQQQSGLNNLQDNNNEDSKNIEEDSLPQSETTNQLEEDTGGVGQDEKIYNEESNEFEDENDQNAANKEPMQNPP</sequence>
<feature type="compositionally biased region" description="Low complexity" evidence="1">
    <location>
        <begin position="35"/>
        <end position="47"/>
    </location>
</feature>
<organism evidence="3 4">
    <name type="scientific">Ciona savignyi</name>
    <name type="common">Pacific transparent sea squirt</name>
    <dbReference type="NCBI Taxonomy" id="51511"/>
    <lineage>
        <taxon>Eukaryota</taxon>
        <taxon>Metazoa</taxon>
        <taxon>Chordata</taxon>
        <taxon>Tunicata</taxon>
        <taxon>Ascidiacea</taxon>
        <taxon>Phlebobranchia</taxon>
        <taxon>Cionidae</taxon>
        <taxon>Ciona</taxon>
    </lineage>
</organism>
<evidence type="ECO:0000259" key="2">
    <source>
        <dbReference type="PROSITE" id="PS50020"/>
    </source>
</evidence>
<reference evidence="3" key="2">
    <citation type="submission" date="2025-08" db="UniProtKB">
        <authorList>
            <consortium name="Ensembl"/>
        </authorList>
    </citation>
    <scope>IDENTIFICATION</scope>
</reference>
<evidence type="ECO:0000313" key="4">
    <source>
        <dbReference type="Proteomes" id="UP000007875"/>
    </source>
</evidence>
<protein>
    <recommendedName>
        <fullName evidence="2">WW domain-containing protein</fullName>
    </recommendedName>
</protein>
<dbReference type="STRING" id="51511.ENSCSAVP00000014847"/>
<reference evidence="4" key="1">
    <citation type="submission" date="2003-08" db="EMBL/GenBank/DDBJ databases">
        <authorList>
            <person name="Birren B."/>
            <person name="Nusbaum C."/>
            <person name="Abebe A."/>
            <person name="Abouelleil A."/>
            <person name="Adekoya E."/>
            <person name="Ait-zahra M."/>
            <person name="Allen N."/>
            <person name="Allen T."/>
            <person name="An P."/>
            <person name="Anderson M."/>
            <person name="Anderson S."/>
            <person name="Arachchi H."/>
            <person name="Armbruster J."/>
            <person name="Bachantsang P."/>
            <person name="Baldwin J."/>
            <person name="Barry A."/>
            <person name="Bayul T."/>
            <person name="Blitshsteyn B."/>
            <person name="Bloom T."/>
            <person name="Blye J."/>
            <person name="Boguslavskiy L."/>
            <person name="Borowsky M."/>
            <person name="Boukhgalter B."/>
            <person name="Brunache A."/>
            <person name="Butler J."/>
            <person name="Calixte N."/>
            <person name="Calvo S."/>
            <person name="Camarata J."/>
            <person name="Campo K."/>
            <person name="Chang J."/>
            <person name="Cheshatsang Y."/>
            <person name="Citroen M."/>
            <person name="Collymore A."/>
            <person name="Considine T."/>
            <person name="Cook A."/>
            <person name="Cooke P."/>
            <person name="Corum B."/>
            <person name="Cuomo C."/>
            <person name="David R."/>
            <person name="Dawoe T."/>
            <person name="Degray S."/>
            <person name="Dodge S."/>
            <person name="Dooley K."/>
            <person name="Dorje P."/>
            <person name="Dorjee K."/>
            <person name="Dorris L."/>
            <person name="Duffey N."/>
            <person name="Dupes A."/>
            <person name="Elkins T."/>
            <person name="Engels R."/>
            <person name="Erickson J."/>
            <person name="Farina A."/>
            <person name="Faro S."/>
            <person name="Ferreira P."/>
            <person name="Fischer H."/>
            <person name="Fitzgerald M."/>
            <person name="Foley K."/>
            <person name="Gage D."/>
            <person name="Galagan J."/>
            <person name="Gearin G."/>
            <person name="Gnerre S."/>
            <person name="Gnirke A."/>
            <person name="Goyette A."/>
            <person name="Graham J."/>
            <person name="Grandbois E."/>
            <person name="Gyaltsen K."/>
            <person name="Hafez N."/>
            <person name="Hagopian D."/>
            <person name="Hagos B."/>
            <person name="Hall J."/>
            <person name="Hatcher B."/>
            <person name="Heller A."/>
            <person name="Higgins H."/>
            <person name="Honan T."/>
            <person name="Horn A."/>
            <person name="Houde N."/>
            <person name="Hughes L."/>
            <person name="Hulme W."/>
            <person name="Husby E."/>
            <person name="Iliev I."/>
            <person name="Jaffe D."/>
            <person name="Jones C."/>
            <person name="Kamal M."/>
            <person name="Kamat A."/>
            <person name="Kamvysselis M."/>
            <person name="Karlsson E."/>
            <person name="Kells C."/>
            <person name="Kieu A."/>
            <person name="Kisner P."/>
            <person name="Kodira C."/>
            <person name="Kulbokas E."/>
            <person name="Labutti K."/>
            <person name="Lama D."/>
            <person name="Landers T."/>
            <person name="Leger J."/>
            <person name="Levine S."/>
            <person name="Lewis D."/>
            <person name="Lewis T."/>
            <person name="Lindblad-toh K."/>
            <person name="Liu X."/>
            <person name="Lokyitsang T."/>
            <person name="Lokyitsang Y."/>
            <person name="Lucien O."/>
            <person name="Lui A."/>
            <person name="Ma L.J."/>
            <person name="Mabbitt R."/>
            <person name="Macdonald J."/>
            <person name="Maclean C."/>
            <person name="Major J."/>
            <person name="Manning J."/>
            <person name="Marabella R."/>
            <person name="Maru K."/>
            <person name="Matthews C."/>
            <person name="Mauceli E."/>
            <person name="Mccarthy M."/>
            <person name="Mcdonough S."/>
            <person name="Mcghee T."/>
            <person name="Meldrim J."/>
            <person name="Meneus L."/>
            <person name="Mesirov J."/>
            <person name="Mihalev A."/>
            <person name="Mihova T."/>
            <person name="Mikkelsen T."/>
            <person name="Mlenga V."/>
            <person name="Moru K."/>
            <person name="Mozes J."/>
            <person name="Mulrain L."/>
            <person name="Munson G."/>
            <person name="Naylor J."/>
            <person name="Newes C."/>
            <person name="Nguyen C."/>
            <person name="Nguyen N."/>
            <person name="Nguyen T."/>
            <person name="Nicol R."/>
            <person name="Nielsen C."/>
            <person name="Nizzari M."/>
            <person name="Norbu C."/>
            <person name="Norbu N."/>
            <person name="O'donnell P."/>
            <person name="Okoawo O."/>
            <person name="O'leary S."/>
            <person name="Omotosho B."/>
            <person name="O'neill K."/>
            <person name="Osman S."/>
            <person name="Parker S."/>
            <person name="Perrin D."/>
            <person name="Phunkhang P."/>
            <person name="Piqani B."/>
            <person name="Purcell S."/>
            <person name="Rachupka T."/>
            <person name="Ramasamy U."/>
            <person name="Rameau R."/>
            <person name="Ray V."/>
            <person name="Raymond C."/>
            <person name="Retta R."/>
            <person name="Richardson S."/>
            <person name="Rise C."/>
            <person name="Rodriguez J."/>
            <person name="Rogers J."/>
            <person name="Rogov P."/>
            <person name="Rutman M."/>
            <person name="Schupbach R."/>
            <person name="Seaman C."/>
            <person name="Settipalli S."/>
            <person name="Sharpe T."/>
            <person name="Sheridan J."/>
            <person name="Sherpa N."/>
            <person name="Shi J."/>
            <person name="Smirnov S."/>
            <person name="Smith C."/>
            <person name="Sougnez C."/>
            <person name="Spencer B."/>
            <person name="Stalker J."/>
            <person name="Stange-thomann N."/>
            <person name="Stavropoulos S."/>
            <person name="Stetson K."/>
            <person name="Stone C."/>
            <person name="Stone S."/>
            <person name="Stubbs M."/>
            <person name="Talamas J."/>
            <person name="Tchuinga P."/>
            <person name="Tenzing P."/>
            <person name="Tesfaye S."/>
            <person name="Theodore J."/>
            <person name="Thoulutsang Y."/>
            <person name="Topham K."/>
            <person name="Towey S."/>
            <person name="Tsamla T."/>
            <person name="Tsomo N."/>
            <person name="Vallee D."/>
            <person name="Vassiliev H."/>
            <person name="Venkataraman V."/>
            <person name="Vinson J."/>
            <person name="Vo A."/>
            <person name="Wade C."/>
            <person name="Wang S."/>
            <person name="Wangchuk T."/>
            <person name="Wangdi T."/>
            <person name="Whittaker C."/>
            <person name="Wilkinson J."/>
            <person name="Wu Y."/>
            <person name="Wyman D."/>
            <person name="Yadav S."/>
            <person name="Yang S."/>
            <person name="Yang X."/>
            <person name="Yeager S."/>
            <person name="Yee E."/>
            <person name="Young G."/>
            <person name="Zainoun J."/>
            <person name="Zembeck L."/>
            <person name="Zimmer A."/>
            <person name="Zody M."/>
            <person name="Lander E."/>
        </authorList>
    </citation>
    <scope>NUCLEOTIDE SEQUENCE [LARGE SCALE GENOMIC DNA]</scope>
</reference>
<dbReference type="SUPFAM" id="SSF51045">
    <property type="entry name" value="WW domain"/>
    <property type="match status" value="1"/>
</dbReference>
<feature type="region of interest" description="Disordered" evidence="1">
    <location>
        <begin position="1"/>
        <end position="49"/>
    </location>
</feature>
<dbReference type="InterPro" id="IPR036020">
    <property type="entry name" value="WW_dom_sf"/>
</dbReference>
<dbReference type="HOGENOM" id="CLU_1100590_0_0_1"/>
<evidence type="ECO:0000313" key="3">
    <source>
        <dbReference type="Ensembl" id="ENSCSAVP00000014847.1"/>
    </source>
</evidence>
<dbReference type="AlphaFoldDB" id="H2ZB82"/>
<dbReference type="CDD" id="cd00201">
    <property type="entry name" value="WW"/>
    <property type="match status" value="1"/>
</dbReference>
<keyword evidence="4" id="KW-1185">Reference proteome</keyword>
<dbReference type="InterPro" id="IPR001202">
    <property type="entry name" value="WW_dom"/>
</dbReference>
<dbReference type="Gene3D" id="2.20.70.10">
    <property type="match status" value="1"/>
</dbReference>
<reference evidence="3" key="3">
    <citation type="submission" date="2025-09" db="UniProtKB">
        <authorList>
            <consortium name="Ensembl"/>
        </authorList>
    </citation>
    <scope>IDENTIFICATION</scope>
</reference>
<proteinExistence type="predicted"/>
<name>H2ZB82_CIOSA</name>
<dbReference type="Proteomes" id="UP000007875">
    <property type="component" value="Unassembled WGS sequence"/>
</dbReference>
<dbReference type="PROSITE" id="PS50020">
    <property type="entry name" value="WW_DOMAIN_2"/>
    <property type="match status" value="1"/>
</dbReference>
<accession>H2ZB82</accession>
<dbReference type="FunFam" id="2.20.70.10:FF:000191">
    <property type="entry name" value="Predicted protein"/>
    <property type="match status" value="1"/>
</dbReference>
<dbReference type="Ensembl" id="ENSCSAVT00000015020.1">
    <property type="protein sequence ID" value="ENSCSAVP00000014847.1"/>
    <property type="gene ID" value="ENSCSAVG00000008690.1"/>
</dbReference>
<feature type="compositionally biased region" description="Acidic residues" evidence="1">
    <location>
        <begin position="231"/>
        <end position="240"/>
    </location>
</feature>